<dbReference type="AlphaFoldDB" id="A0A5A7SD15"/>
<evidence type="ECO:0000313" key="4">
    <source>
        <dbReference type="Proteomes" id="UP000322244"/>
    </source>
</evidence>
<protein>
    <submittedName>
        <fullName evidence="3">LLM class flavin-dependent oxidoreductase</fullName>
    </submittedName>
</protein>
<comment type="caution">
    <text evidence="3">The sequence shown here is derived from an EMBL/GenBank/DDBJ whole genome shotgun (WGS) entry which is preliminary data.</text>
</comment>
<dbReference type="PANTHER" id="PTHR43244">
    <property type="match status" value="1"/>
</dbReference>
<dbReference type="Pfam" id="PF00296">
    <property type="entry name" value="Bac_luciferase"/>
    <property type="match status" value="1"/>
</dbReference>
<gene>
    <name evidence="3" type="ORF">FOY51_16845</name>
</gene>
<accession>A0A5A7SD15</accession>
<dbReference type="EMBL" id="VLNY01000007">
    <property type="protein sequence ID" value="KAA0022101.1"/>
    <property type="molecule type" value="Genomic_DNA"/>
</dbReference>
<dbReference type="GO" id="GO:0016705">
    <property type="term" value="F:oxidoreductase activity, acting on paired donors, with incorporation or reduction of molecular oxygen"/>
    <property type="evidence" value="ECO:0007669"/>
    <property type="project" value="InterPro"/>
</dbReference>
<dbReference type="RefSeq" id="WP_149431464.1">
    <property type="nucleotide sequence ID" value="NZ_VLNY01000007.1"/>
</dbReference>
<proteinExistence type="predicted"/>
<name>A0A5A7SD15_9NOCA</name>
<organism evidence="3 4">
    <name type="scientific">Antrihabitans cavernicola</name>
    <dbReference type="NCBI Taxonomy" id="2495913"/>
    <lineage>
        <taxon>Bacteria</taxon>
        <taxon>Bacillati</taxon>
        <taxon>Actinomycetota</taxon>
        <taxon>Actinomycetes</taxon>
        <taxon>Mycobacteriales</taxon>
        <taxon>Nocardiaceae</taxon>
        <taxon>Antrihabitans</taxon>
    </lineage>
</organism>
<dbReference type="SUPFAM" id="SSF51679">
    <property type="entry name" value="Bacterial luciferase-like"/>
    <property type="match status" value="1"/>
</dbReference>
<evidence type="ECO:0000256" key="1">
    <source>
        <dbReference type="ARBA" id="ARBA00023002"/>
    </source>
</evidence>
<dbReference type="InterPro" id="IPR036661">
    <property type="entry name" value="Luciferase-like_sf"/>
</dbReference>
<evidence type="ECO:0000313" key="3">
    <source>
        <dbReference type="EMBL" id="KAA0022101.1"/>
    </source>
</evidence>
<dbReference type="InterPro" id="IPR050564">
    <property type="entry name" value="F420-G6PD/mer"/>
</dbReference>
<dbReference type="OrthoDB" id="5241778at2"/>
<evidence type="ECO:0000259" key="2">
    <source>
        <dbReference type="Pfam" id="PF00296"/>
    </source>
</evidence>
<dbReference type="PANTHER" id="PTHR43244:SF1">
    <property type="entry name" value="5,10-METHYLENETETRAHYDROMETHANOPTERIN REDUCTASE"/>
    <property type="match status" value="1"/>
</dbReference>
<dbReference type="Proteomes" id="UP000322244">
    <property type="component" value="Unassembled WGS sequence"/>
</dbReference>
<dbReference type="InterPro" id="IPR011251">
    <property type="entry name" value="Luciferase-like_dom"/>
</dbReference>
<dbReference type="Gene3D" id="3.20.20.30">
    <property type="entry name" value="Luciferase-like domain"/>
    <property type="match status" value="1"/>
</dbReference>
<keyword evidence="4" id="KW-1185">Reference proteome</keyword>
<reference evidence="3 4" key="1">
    <citation type="submission" date="2019-07" db="EMBL/GenBank/DDBJ databases">
        <title>Rhodococcus cavernicolus sp. nov., isolated from a cave.</title>
        <authorList>
            <person name="Lee S.D."/>
        </authorList>
    </citation>
    <scope>NUCLEOTIDE SEQUENCE [LARGE SCALE GENOMIC DNA]</scope>
    <source>
        <strain evidence="3 4">C1-24</strain>
    </source>
</reference>
<sequence>MTFSFGYIATPQSGVGWITEVRRAEELGYTSVLLPDTLFTTSPIPALAAAAAVTTTIKLRPWVLAAPMRHPAATARECSALQLLSGGRFELGIGAGRPDAASEADKLGMPWGSATVRREQVAETVRVVRESVDPAPPVIVAASGPKALAAAAGFADRIGLAAQPQASEADLMPMIETLHAVRAVPISYQVAGVGAQLQFWVAKKSGMSADDFHGAGAVAVLDADPSKAADEIRERKERLGIDELLVPADLAEAFAPILERLRRR</sequence>
<keyword evidence="1" id="KW-0560">Oxidoreductase</keyword>
<feature type="domain" description="Luciferase-like" evidence="2">
    <location>
        <begin position="21"/>
        <end position="184"/>
    </location>
</feature>